<feature type="region of interest" description="Disordered" evidence="1">
    <location>
        <begin position="165"/>
        <end position="252"/>
    </location>
</feature>
<name>A0A7C8PX61_ORBOL</name>
<evidence type="ECO:0000313" key="2">
    <source>
        <dbReference type="EMBL" id="TGJ69127.1"/>
    </source>
</evidence>
<feature type="compositionally biased region" description="Low complexity" evidence="1">
    <location>
        <begin position="167"/>
        <end position="211"/>
    </location>
</feature>
<dbReference type="EMBL" id="SOZJ01000003">
    <property type="protein sequence ID" value="TGJ69127.1"/>
    <property type="molecule type" value="Genomic_DNA"/>
</dbReference>
<gene>
    <name evidence="2" type="ORF">EYR41_005189</name>
</gene>
<feature type="compositionally biased region" description="Polar residues" evidence="1">
    <location>
        <begin position="221"/>
        <end position="252"/>
    </location>
</feature>
<protein>
    <submittedName>
        <fullName evidence="2">Uncharacterized protein</fullName>
    </submittedName>
</protein>
<comment type="caution">
    <text evidence="2">The sequence shown here is derived from an EMBL/GenBank/DDBJ whole genome shotgun (WGS) entry which is preliminary data.</text>
</comment>
<proteinExistence type="predicted"/>
<dbReference type="Proteomes" id="UP000297595">
    <property type="component" value="Unassembled WGS sequence"/>
</dbReference>
<accession>A0A7C8PX61</accession>
<sequence length="252" mass="28351">MAPIATTNPIFQPYVKELKKRLHPIEMAMGQLSPKLIISRDVINSVLADLLVSLQHSVHTPEYDTGQVSYLVKPILEEIRRNLRPNHERRLRWLAAFRRSLQPMHRVNEWTRGDPPTGYLAIIREDDPVFYEFLDCLRHKHMCLEIPAFPRLKLIGHSGRILIADFGTPQSSTPGSSSQSGQPTSQSSRPDNQYTPSDSQSSQSSFESIVSTYPPLEIDRNSTNSGSPSRNLNSTPSFPMTPISPGTSTNEF</sequence>
<evidence type="ECO:0000256" key="1">
    <source>
        <dbReference type="SAM" id="MobiDB-lite"/>
    </source>
</evidence>
<reference evidence="2 3" key="1">
    <citation type="submission" date="2019-03" db="EMBL/GenBank/DDBJ databases">
        <title>Nematode-trapping fungi genome.</title>
        <authorList>
            <person name="Vidal-Diez De Ulzurrun G."/>
        </authorList>
    </citation>
    <scope>NUCLEOTIDE SEQUENCE [LARGE SCALE GENOMIC DNA]</scope>
    <source>
        <strain evidence="2 3">TWF154</strain>
    </source>
</reference>
<evidence type="ECO:0000313" key="3">
    <source>
        <dbReference type="Proteomes" id="UP000297595"/>
    </source>
</evidence>
<dbReference type="AlphaFoldDB" id="A0A7C8PX61"/>
<organism evidence="2 3">
    <name type="scientific">Orbilia oligospora</name>
    <name type="common">Nematode-trapping fungus</name>
    <name type="synonym">Arthrobotrys oligospora</name>
    <dbReference type="NCBI Taxonomy" id="2813651"/>
    <lineage>
        <taxon>Eukaryota</taxon>
        <taxon>Fungi</taxon>
        <taxon>Dikarya</taxon>
        <taxon>Ascomycota</taxon>
        <taxon>Pezizomycotina</taxon>
        <taxon>Orbiliomycetes</taxon>
        <taxon>Orbiliales</taxon>
        <taxon>Orbiliaceae</taxon>
        <taxon>Orbilia</taxon>
    </lineage>
</organism>